<evidence type="ECO:0000313" key="5">
    <source>
        <dbReference type="EMBL" id="PKY87875.1"/>
    </source>
</evidence>
<evidence type="ECO:0000259" key="4">
    <source>
        <dbReference type="Pfam" id="PF25888"/>
    </source>
</evidence>
<dbReference type="InterPro" id="IPR058660">
    <property type="entry name" value="WHD_DnaB"/>
</dbReference>
<evidence type="ECO:0000313" key="6">
    <source>
        <dbReference type="Proteomes" id="UP000234384"/>
    </source>
</evidence>
<evidence type="ECO:0000256" key="1">
    <source>
        <dbReference type="ARBA" id="ARBA00093462"/>
    </source>
</evidence>
<dbReference type="AlphaFoldDB" id="A0A2I1JWY3"/>
<protein>
    <submittedName>
        <fullName evidence="5">Uncharacterized protein</fullName>
    </submittedName>
</protein>
<reference evidence="5 6" key="1">
    <citation type="submission" date="2017-12" db="EMBL/GenBank/DDBJ databases">
        <title>Phylogenetic diversity of female urinary microbiome.</title>
        <authorList>
            <person name="Thomas-White K."/>
            <person name="Wolfe A.J."/>
        </authorList>
    </citation>
    <scope>NUCLEOTIDE SEQUENCE [LARGE SCALE GENOMIC DNA]</scope>
    <source>
        <strain evidence="5 6">UMB0898</strain>
    </source>
</reference>
<comment type="similarity">
    <text evidence="1">Belongs to the DnaB/DnaD family.</text>
</comment>
<name>A0A2I1JWY3_9LACT</name>
<dbReference type="Proteomes" id="UP000234384">
    <property type="component" value="Unassembled WGS sequence"/>
</dbReference>
<dbReference type="RefSeq" id="WP_101954582.1">
    <property type="nucleotide sequence ID" value="NZ_PKHE01000018.1"/>
</dbReference>
<evidence type="ECO:0000259" key="3">
    <source>
        <dbReference type="Pfam" id="PF07261"/>
    </source>
</evidence>
<evidence type="ECO:0000256" key="2">
    <source>
        <dbReference type="SAM" id="MobiDB-lite"/>
    </source>
</evidence>
<accession>A0A2I1JWY3</accession>
<feature type="region of interest" description="Disordered" evidence="2">
    <location>
        <begin position="424"/>
        <end position="463"/>
    </location>
</feature>
<sequence length="484" mass="56041">MKINDSAWRMHPTQPLQVQSLSQINRQEIHHLISLYQPLVGPLGVALYLTLESLADSPQESLQHQDIFKVMNMGAADFHWARQRLEAVGLLKTFLYSSSDQPSKYQLAVYQVLKPKTFAAFSQSSQLKTALLHYMGPGYFEQLIQENEAPSVDLQQFEEVTQPFKAIYSGIAANVNASDQNSDSSIENFKRTPVSQTVHKVINALIKRGVNHQLFTVRFMDELNALQTLYQFDEQTLYQLLNQVIQSQSDSIDYQQLHAEAKTIRTKKDTLHESAQSKEIETKIDKGATMKETFFPIEYTMTSLRERQTQLMEAYPDLREQDIQLILTTEQLPHAVFLERIKQGKGGFATNYEQKNLIELTKVVSLNPAVINFLIYYILIILNKSTLYQGDLERYANEWQQNHLEHVVDVMHYLRKQEVIRKKQVNPKRKSTTYSNYNEPIPEWMQMDNESKSETVGSDSVDQKFEQTLKARLEKLKRQEDEHA</sequence>
<feature type="domain" description="Replicative helicase loading/DNA remodeling protein DnaB N-terminal winged helix" evidence="4">
    <location>
        <begin position="10"/>
        <end position="261"/>
    </location>
</feature>
<comment type="caution">
    <text evidence="5">The sequence shown here is derived from an EMBL/GenBank/DDBJ whole genome shotgun (WGS) entry which is preliminary data.</text>
</comment>
<dbReference type="Pfam" id="PF07261">
    <property type="entry name" value="DnaB_2"/>
    <property type="match status" value="1"/>
</dbReference>
<dbReference type="InterPro" id="IPR006343">
    <property type="entry name" value="DnaB/C_C"/>
</dbReference>
<proteinExistence type="inferred from homology"/>
<feature type="domain" description="DnaB/C C-terminal" evidence="3">
    <location>
        <begin position="339"/>
        <end position="413"/>
    </location>
</feature>
<dbReference type="OrthoDB" id="2082007at2"/>
<gene>
    <name evidence="5" type="ORF">CYJ57_06405</name>
</gene>
<dbReference type="Pfam" id="PF25888">
    <property type="entry name" value="WHD_DnaB"/>
    <property type="match status" value="1"/>
</dbReference>
<dbReference type="EMBL" id="PKHE01000018">
    <property type="protein sequence ID" value="PKY87875.1"/>
    <property type="molecule type" value="Genomic_DNA"/>
</dbReference>
<organism evidence="5 6">
    <name type="scientific">Falseniella ignava</name>
    <dbReference type="NCBI Taxonomy" id="137730"/>
    <lineage>
        <taxon>Bacteria</taxon>
        <taxon>Bacillati</taxon>
        <taxon>Bacillota</taxon>
        <taxon>Bacilli</taxon>
        <taxon>Lactobacillales</taxon>
        <taxon>Aerococcaceae</taxon>
        <taxon>Falseniella</taxon>
    </lineage>
</organism>